<dbReference type="Proteomes" id="UP001056778">
    <property type="component" value="Chromosome 8"/>
</dbReference>
<name>A0ACB9SUZ6_HOLOL</name>
<sequence length="171" mass="19809">MQLRPEKRETAYTFGLRCKDMLNLLLTKVKMSENDATKRAVKVEMRNDTILQTYLRDITQFGDIGHRVRFRNPANIEVALSHILEEENFNYFTKLPNNVNKTDFKSLKQQTPLIQSLYSNNTKSITGNNPYFASNVHLAPVPQCFRPQSSHRSLQRPQMQTVLPVSQPRSL</sequence>
<keyword evidence="2" id="KW-1185">Reference proteome</keyword>
<evidence type="ECO:0000313" key="1">
    <source>
        <dbReference type="EMBL" id="KAI4456635.1"/>
    </source>
</evidence>
<accession>A0ACB9SUZ6</accession>
<organism evidence="1 2">
    <name type="scientific">Holotrichia oblita</name>
    <name type="common">Chafer beetle</name>
    <dbReference type="NCBI Taxonomy" id="644536"/>
    <lineage>
        <taxon>Eukaryota</taxon>
        <taxon>Metazoa</taxon>
        <taxon>Ecdysozoa</taxon>
        <taxon>Arthropoda</taxon>
        <taxon>Hexapoda</taxon>
        <taxon>Insecta</taxon>
        <taxon>Pterygota</taxon>
        <taxon>Neoptera</taxon>
        <taxon>Endopterygota</taxon>
        <taxon>Coleoptera</taxon>
        <taxon>Polyphaga</taxon>
        <taxon>Scarabaeiformia</taxon>
        <taxon>Scarabaeidae</taxon>
        <taxon>Melolonthinae</taxon>
        <taxon>Holotrichia</taxon>
    </lineage>
</organism>
<reference evidence="1" key="1">
    <citation type="submission" date="2022-04" db="EMBL/GenBank/DDBJ databases">
        <title>Chromosome-scale genome assembly of Holotrichia oblita Faldermann.</title>
        <authorList>
            <person name="Rongchong L."/>
        </authorList>
    </citation>
    <scope>NUCLEOTIDE SEQUENCE</scope>
    <source>
        <strain evidence="1">81SQS9</strain>
    </source>
</reference>
<proteinExistence type="predicted"/>
<gene>
    <name evidence="1" type="ORF">MML48_8g00012286</name>
</gene>
<evidence type="ECO:0000313" key="2">
    <source>
        <dbReference type="Proteomes" id="UP001056778"/>
    </source>
</evidence>
<protein>
    <submittedName>
        <fullName evidence="1">Uncharacterized protein</fullName>
    </submittedName>
</protein>
<dbReference type="EMBL" id="CM043022">
    <property type="protein sequence ID" value="KAI4456635.1"/>
    <property type="molecule type" value="Genomic_DNA"/>
</dbReference>
<comment type="caution">
    <text evidence="1">The sequence shown here is derived from an EMBL/GenBank/DDBJ whole genome shotgun (WGS) entry which is preliminary data.</text>
</comment>